<dbReference type="RefSeq" id="WP_073111974.1">
    <property type="nucleotide sequence ID" value="NZ_FQZY01000052.1"/>
</dbReference>
<dbReference type="OrthoDB" id="9780660at2"/>
<keyword evidence="2" id="KW-0446">Lipid-binding</keyword>
<dbReference type="Gene3D" id="3.40.50.10440">
    <property type="entry name" value="Dihydroxyacetone kinase, domain 1"/>
    <property type="match status" value="1"/>
</dbReference>
<dbReference type="SUPFAM" id="SSF82549">
    <property type="entry name" value="DAK1/DegV-like"/>
    <property type="match status" value="1"/>
</dbReference>
<dbReference type="GO" id="GO:0008289">
    <property type="term" value="F:lipid binding"/>
    <property type="evidence" value="ECO:0007669"/>
    <property type="project" value="UniProtKB-KW"/>
</dbReference>
<dbReference type="Pfam" id="PF02645">
    <property type="entry name" value="DegV"/>
    <property type="match status" value="1"/>
</dbReference>
<evidence type="ECO:0000313" key="3">
    <source>
        <dbReference type="EMBL" id="SHK48122.1"/>
    </source>
</evidence>
<dbReference type="STRING" id="1121950.SAMN02745243_03043"/>
<dbReference type="Proteomes" id="UP000184301">
    <property type="component" value="Unassembled WGS sequence"/>
</dbReference>
<dbReference type="PANTHER" id="PTHR33434">
    <property type="entry name" value="DEGV DOMAIN-CONTAINING PROTEIN DR_1986-RELATED"/>
    <property type="match status" value="1"/>
</dbReference>
<organism evidence="3 4">
    <name type="scientific">Hespellia stercorisuis DSM 15480</name>
    <dbReference type="NCBI Taxonomy" id="1121950"/>
    <lineage>
        <taxon>Bacteria</taxon>
        <taxon>Bacillati</taxon>
        <taxon>Bacillota</taxon>
        <taxon>Clostridia</taxon>
        <taxon>Lachnospirales</taxon>
        <taxon>Lachnospiraceae</taxon>
        <taxon>Hespellia</taxon>
    </lineage>
</organism>
<dbReference type="NCBIfam" id="TIGR00762">
    <property type="entry name" value="DegV"/>
    <property type="match status" value="1"/>
</dbReference>
<comment type="function">
    <text evidence="1">May bind long-chain fatty acids, such as palmitate, and may play a role in lipid transport or fatty acid metabolism.</text>
</comment>
<dbReference type="Gene3D" id="3.30.1180.10">
    <property type="match status" value="1"/>
</dbReference>
<dbReference type="AlphaFoldDB" id="A0A1M6STQ8"/>
<gene>
    <name evidence="3" type="ORF">SAMN02745243_03043</name>
</gene>
<dbReference type="Gene3D" id="2.20.28.50">
    <property type="entry name" value="degv family protein"/>
    <property type="match status" value="1"/>
</dbReference>
<proteinExistence type="predicted"/>
<dbReference type="EMBL" id="FQZY01000052">
    <property type="protein sequence ID" value="SHK48122.1"/>
    <property type="molecule type" value="Genomic_DNA"/>
</dbReference>
<dbReference type="InterPro" id="IPR043168">
    <property type="entry name" value="DegV_C"/>
</dbReference>
<accession>A0A1M6STQ8</accession>
<reference evidence="3 4" key="1">
    <citation type="submission" date="2016-11" db="EMBL/GenBank/DDBJ databases">
        <authorList>
            <person name="Jaros S."/>
            <person name="Januszkiewicz K."/>
            <person name="Wedrychowicz H."/>
        </authorList>
    </citation>
    <scope>NUCLEOTIDE SEQUENCE [LARGE SCALE GENOMIC DNA]</scope>
    <source>
        <strain evidence="3 4">DSM 15480</strain>
    </source>
</reference>
<name>A0A1M6STQ8_9FIRM</name>
<evidence type="ECO:0000256" key="2">
    <source>
        <dbReference type="ARBA" id="ARBA00023121"/>
    </source>
</evidence>
<sequence>MSDFIITADSTVDLPKTYLDENCITVMSLSYILDGTTYEDMDERMSREKFYAMVRGGAMPTTSQINPEQAYDTFKSLSVQGKDILHIGFSSGLSGSYNSARIAAEQLMEEDKSVHIHVIDSLCASMGEGLLLYKVVELRKQGKDIGEVLAWLDENILHVCHNFTVDDLNHLHRGGRVSKATAILGTMVNIKPILHVDDAGHLINIDKTRGRKKSLTALVNRMAEQIRGFEDQNDMVMISHGDCIEDAEYVKKQVEERFGLHNFMINHVGPVIGTHSGPGTIALFFMGNPR</sequence>
<dbReference type="InterPro" id="IPR050270">
    <property type="entry name" value="DegV_domain_contain"/>
</dbReference>
<keyword evidence="4" id="KW-1185">Reference proteome</keyword>
<dbReference type="InterPro" id="IPR003797">
    <property type="entry name" value="DegV"/>
</dbReference>
<dbReference type="PROSITE" id="PS51482">
    <property type="entry name" value="DEGV"/>
    <property type="match status" value="1"/>
</dbReference>
<dbReference type="PANTHER" id="PTHR33434:SF3">
    <property type="entry name" value="DEGV DOMAIN-CONTAINING PROTEIN YITS"/>
    <property type="match status" value="1"/>
</dbReference>
<protein>
    <submittedName>
        <fullName evidence="3">EDD domain protein, DegV family</fullName>
    </submittedName>
</protein>
<evidence type="ECO:0000256" key="1">
    <source>
        <dbReference type="ARBA" id="ARBA00003238"/>
    </source>
</evidence>
<evidence type="ECO:0000313" key="4">
    <source>
        <dbReference type="Proteomes" id="UP000184301"/>
    </source>
</evidence>